<dbReference type="Pfam" id="PF03372">
    <property type="entry name" value="Exo_endo_phos"/>
    <property type="match status" value="1"/>
</dbReference>
<dbReference type="Proteomes" id="UP000601435">
    <property type="component" value="Unassembled WGS sequence"/>
</dbReference>
<keyword evidence="3" id="KW-1185">Reference proteome</keyword>
<feature type="non-terminal residue" evidence="2">
    <location>
        <position position="1"/>
    </location>
</feature>
<gene>
    <name evidence="2" type="primary">Pol</name>
    <name evidence="2" type="ORF">SNEC2469_LOCUS27040</name>
</gene>
<proteinExistence type="predicted"/>
<dbReference type="GO" id="GO:0003824">
    <property type="term" value="F:catalytic activity"/>
    <property type="evidence" value="ECO:0007669"/>
    <property type="project" value="InterPro"/>
</dbReference>
<dbReference type="InterPro" id="IPR005135">
    <property type="entry name" value="Endo/exonuclease/phosphatase"/>
</dbReference>
<sequence length="415" mass="46123">MFQELLAWIEAHSAADIIILQETHWDVTSDFQSGQWMAIHSSGKASPDPYRASFFFCVGSGSRVPQRHHLLICGDFNSAIKTEAPCTGSSILQTTSSNHDADLQALLQQHSLCVLNTWHCKPSGTYFSPTGYTQIDYVITRQHGASHQAKQAYPDHSFPIGSLRLTGHFPVRAQLPMQSFKQTAKQEPSQGVAIDCARLQAAVCQASGEALGMQASIAQRLQEVDISNLTSAHKHVNRILLEEAQRAFPKQTPTDLRVSANPGFCMSAKHVWQLYRQLKRPGVCAAHTIFAKWQLATSIAKASKQLRQQSRDLKKQFYEAQVDQAEQAALRGDQRSLHLIVRRLSPKTRQIASRLRGEDGHLLTSQEELQHIMKHGSNTFAAQLDDHPLAPLQQALLITDQDLAHELCHLGLAKA</sequence>
<dbReference type="InterPro" id="IPR036691">
    <property type="entry name" value="Endo/exonu/phosph_ase_sf"/>
</dbReference>
<dbReference type="Gene3D" id="3.60.10.10">
    <property type="entry name" value="Endonuclease/exonuclease/phosphatase"/>
    <property type="match status" value="1"/>
</dbReference>
<reference evidence="2" key="1">
    <citation type="submission" date="2021-02" db="EMBL/GenBank/DDBJ databases">
        <authorList>
            <person name="Dougan E. K."/>
            <person name="Rhodes N."/>
            <person name="Thang M."/>
            <person name="Chan C."/>
        </authorList>
    </citation>
    <scope>NUCLEOTIDE SEQUENCE</scope>
</reference>
<accession>A0A813A8W7</accession>
<evidence type="ECO:0000259" key="1">
    <source>
        <dbReference type="Pfam" id="PF03372"/>
    </source>
</evidence>
<dbReference type="EMBL" id="CAJNJA010056239">
    <property type="protein sequence ID" value="CAE7858010.1"/>
    <property type="molecule type" value="Genomic_DNA"/>
</dbReference>
<comment type="caution">
    <text evidence="2">The sequence shown here is derived from an EMBL/GenBank/DDBJ whole genome shotgun (WGS) entry which is preliminary data.</text>
</comment>
<dbReference type="OrthoDB" id="440564at2759"/>
<dbReference type="SUPFAM" id="SSF56219">
    <property type="entry name" value="DNase I-like"/>
    <property type="match status" value="1"/>
</dbReference>
<protein>
    <submittedName>
        <fullName evidence="2">Pol protein</fullName>
    </submittedName>
</protein>
<evidence type="ECO:0000313" key="2">
    <source>
        <dbReference type="EMBL" id="CAE7858010.1"/>
    </source>
</evidence>
<feature type="domain" description="Endonuclease/exonuclease/phosphatase" evidence="1">
    <location>
        <begin position="4"/>
        <end position="154"/>
    </location>
</feature>
<dbReference type="AlphaFoldDB" id="A0A813A8W7"/>
<evidence type="ECO:0000313" key="3">
    <source>
        <dbReference type="Proteomes" id="UP000601435"/>
    </source>
</evidence>
<organism evidence="2 3">
    <name type="scientific">Symbiodinium necroappetens</name>
    <dbReference type="NCBI Taxonomy" id="1628268"/>
    <lineage>
        <taxon>Eukaryota</taxon>
        <taxon>Sar</taxon>
        <taxon>Alveolata</taxon>
        <taxon>Dinophyceae</taxon>
        <taxon>Suessiales</taxon>
        <taxon>Symbiodiniaceae</taxon>
        <taxon>Symbiodinium</taxon>
    </lineage>
</organism>
<name>A0A813A8W7_9DINO</name>